<name>A0ABT5YAX1_9GAMM</name>
<dbReference type="Pfam" id="PF11136">
    <property type="entry name" value="DUF2889"/>
    <property type="match status" value="1"/>
</dbReference>
<comment type="caution">
    <text evidence="1">The sequence shown here is derived from an EMBL/GenBank/DDBJ whole genome shotgun (WGS) entry which is preliminary data.</text>
</comment>
<organism evidence="1 2">
    <name type="scientific">Marinobacter iranensis</name>
    <dbReference type="NCBI Taxonomy" id="2962607"/>
    <lineage>
        <taxon>Bacteria</taxon>
        <taxon>Pseudomonadati</taxon>
        <taxon>Pseudomonadota</taxon>
        <taxon>Gammaproteobacteria</taxon>
        <taxon>Pseudomonadales</taxon>
        <taxon>Marinobacteraceae</taxon>
        <taxon>Marinobacter</taxon>
    </lineage>
</organism>
<gene>
    <name evidence="1" type="ORF">NLU14_11370</name>
</gene>
<keyword evidence="2" id="KW-1185">Reference proteome</keyword>
<evidence type="ECO:0000313" key="2">
    <source>
        <dbReference type="Proteomes" id="UP001143391"/>
    </source>
</evidence>
<sequence>MKEIDVPLPPAEKRKLLHTRRVIYRGYEREDGLWDIEGELLDTKTHPLTIPNERTLQIGEPIHGMLIRVTINAEMVVHGIDVAMNNVPHGPCRQAMAPMQLMIGSKMGPGWRKAIEHHLGEIKGCVHLRELLFNMATAAFQTLPAQHTTVSVDPNRPPQHLGKCVTWDFNGPLVQNLYPVYFQHEIK</sequence>
<reference evidence="1" key="1">
    <citation type="submission" date="2022-07" db="EMBL/GenBank/DDBJ databases">
        <title>Marinobacter iranensis a new bacterium isolate from a hipersaline lake in Iran.</title>
        <authorList>
            <person name="Mohammad A.M.A."/>
            <person name="Cristina S.-P."/>
            <person name="Antonio V."/>
        </authorList>
    </citation>
    <scope>NUCLEOTIDE SEQUENCE</scope>
    <source>
        <strain evidence="1">71-i</strain>
    </source>
</reference>
<evidence type="ECO:0000313" key="1">
    <source>
        <dbReference type="EMBL" id="MDF0750828.1"/>
    </source>
</evidence>
<dbReference type="InterPro" id="IPR021312">
    <property type="entry name" value="DUF2889"/>
</dbReference>
<proteinExistence type="predicted"/>
<dbReference type="RefSeq" id="WP_275706514.1">
    <property type="nucleotide sequence ID" value="NZ_JANCMW010000006.1"/>
</dbReference>
<accession>A0ABT5YAX1</accession>
<dbReference type="EMBL" id="JANCMW010000006">
    <property type="protein sequence ID" value="MDF0750828.1"/>
    <property type="molecule type" value="Genomic_DNA"/>
</dbReference>
<dbReference type="Proteomes" id="UP001143391">
    <property type="component" value="Unassembled WGS sequence"/>
</dbReference>
<protein>
    <submittedName>
        <fullName evidence="1">DUF2889 domain-containing protein</fullName>
    </submittedName>
</protein>